<dbReference type="GO" id="GO:0008061">
    <property type="term" value="F:chitin binding"/>
    <property type="evidence" value="ECO:0007669"/>
    <property type="project" value="InterPro"/>
</dbReference>
<dbReference type="VEuPathDB" id="VectorBase:ASIS005537"/>
<sequence length="252" mass="28415">MYFKVFLFGISLAVLGQSLAQTTAGWETTQTTSTWLPESSTETGTSPPETEAPFSSTVTEEPLETSTASSSLNCGGISRGIVMHPSECNKFVFCHQNYGWEVECPQGEIFSWKTLTCGTANSCTEYFEGYSNKYSLESEACKRQTQTFAEHPYEFKLYVDCASLTIRSCPSNRIFRWKYQRCLPGSQSTNQLQSVSANCGFWGERAHPYLCEQYFQCRVWVSSLKTCPNGSIYHSPSKRCRTGNFQTCQYAY</sequence>
<evidence type="ECO:0000256" key="2">
    <source>
        <dbReference type="SAM" id="SignalP"/>
    </source>
</evidence>
<evidence type="ECO:0000313" key="4">
    <source>
        <dbReference type="EMBL" id="KFB49432.1"/>
    </source>
</evidence>
<dbReference type="GO" id="GO:0005576">
    <property type="term" value="C:extracellular region"/>
    <property type="evidence" value="ECO:0007669"/>
    <property type="project" value="InterPro"/>
</dbReference>
<proteinExistence type="predicted"/>
<feature type="domain" description="Chitin-binding type-2" evidence="3">
    <location>
        <begin position="196"/>
        <end position="250"/>
    </location>
</feature>
<feature type="compositionally biased region" description="Polar residues" evidence="1">
    <location>
        <begin position="54"/>
        <end position="70"/>
    </location>
</feature>
<keyword evidence="6" id="KW-1185">Reference proteome</keyword>
<protein>
    <submittedName>
        <fullName evidence="4">AGAP011616-PA-like protein</fullName>
    </submittedName>
</protein>
<feature type="signal peptide" evidence="2">
    <location>
        <begin position="1"/>
        <end position="20"/>
    </location>
</feature>
<dbReference type="AlphaFoldDB" id="A0A084WGT8"/>
<organism evidence="4">
    <name type="scientific">Anopheles sinensis</name>
    <name type="common">Mosquito</name>
    <dbReference type="NCBI Taxonomy" id="74873"/>
    <lineage>
        <taxon>Eukaryota</taxon>
        <taxon>Metazoa</taxon>
        <taxon>Ecdysozoa</taxon>
        <taxon>Arthropoda</taxon>
        <taxon>Hexapoda</taxon>
        <taxon>Insecta</taxon>
        <taxon>Pterygota</taxon>
        <taxon>Neoptera</taxon>
        <taxon>Endopterygota</taxon>
        <taxon>Diptera</taxon>
        <taxon>Nematocera</taxon>
        <taxon>Culicoidea</taxon>
        <taxon>Culicidae</taxon>
        <taxon>Anophelinae</taxon>
        <taxon>Anopheles</taxon>
    </lineage>
</organism>
<dbReference type="OMA" id="FRWNYQR"/>
<name>A0A084WGT8_ANOSI</name>
<dbReference type="EMBL" id="ATLV01023716">
    <property type="status" value="NOT_ANNOTATED_CDS"/>
    <property type="molecule type" value="Genomic_DNA"/>
</dbReference>
<dbReference type="Pfam" id="PF01607">
    <property type="entry name" value="CBM_14"/>
    <property type="match status" value="2"/>
</dbReference>
<dbReference type="SMART" id="SM00494">
    <property type="entry name" value="ChtBD2"/>
    <property type="match status" value="2"/>
</dbReference>
<dbReference type="Proteomes" id="UP000030765">
    <property type="component" value="Unassembled WGS sequence"/>
</dbReference>
<evidence type="ECO:0000313" key="5">
    <source>
        <dbReference type="EnsemblMetazoa" id="ASIC017536-PA"/>
    </source>
</evidence>
<dbReference type="EnsemblMetazoa" id="ASIC017536-RA">
    <property type="protein sequence ID" value="ASIC017536-PA"/>
    <property type="gene ID" value="ASIC017536"/>
</dbReference>
<dbReference type="SUPFAM" id="SSF57625">
    <property type="entry name" value="Invertebrate chitin-binding proteins"/>
    <property type="match status" value="2"/>
</dbReference>
<reference evidence="4 6" key="1">
    <citation type="journal article" date="2014" name="BMC Genomics">
        <title>Genome sequence of Anopheles sinensis provides insight into genetics basis of mosquito competence for malaria parasites.</title>
        <authorList>
            <person name="Zhou D."/>
            <person name="Zhang D."/>
            <person name="Ding G."/>
            <person name="Shi L."/>
            <person name="Hou Q."/>
            <person name="Ye Y."/>
            <person name="Xu Y."/>
            <person name="Zhou H."/>
            <person name="Xiong C."/>
            <person name="Li S."/>
            <person name="Yu J."/>
            <person name="Hong S."/>
            <person name="Yu X."/>
            <person name="Zou P."/>
            <person name="Chen C."/>
            <person name="Chang X."/>
            <person name="Wang W."/>
            <person name="Lv Y."/>
            <person name="Sun Y."/>
            <person name="Ma L."/>
            <person name="Shen B."/>
            <person name="Zhu C."/>
        </authorList>
    </citation>
    <scope>NUCLEOTIDE SEQUENCE [LARGE SCALE GENOMIC DNA]</scope>
</reference>
<gene>
    <name evidence="4" type="ORF">ZHAS_00017536</name>
</gene>
<feature type="chain" id="PRO_5001785016" evidence="2">
    <location>
        <begin position="21"/>
        <end position="252"/>
    </location>
</feature>
<dbReference type="InterPro" id="IPR002557">
    <property type="entry name" value="Chitin-bd_dom"/>
</dbReference>
<evidence type="ECO:0000256" key="1">
    <source>
        <dbReference type="SAM" id="MobiDB-lite"/>
    </source>
</evidence>
<feature type="compositionally biased region" description="Low complexity" evidence="1">
    <location>
        <begin position="27"/>
        <end position="53"/>
    </location>
</feature>
<dbReference type="Gene3D" id="3.20.20.80">
    <property type="entry name" value="Glycosidases"/>
    <property type="match status" value="1"/>
</dbReference>
<evidence type="ECO:0000259" key="3">
    <source>
        <dbReference type="PROSITE" id="PS50940"/>
    </source>
</evidence>
<dbReference type="VEuPathDB" id="VectorBase:ASIC017536"/>
<dbReference type="STRING" id="74873.A0A084WGT8"/>
<dbReference type="OrthoDB" id="7737963at2759"/>
<dbReference type="InterPro" id="IPR036508">
    <property type="entry name" value="Chitin-bd_dom_sf"/>
</dbReference>
<feature type="region of interest" description="Disordered" evidence="1">
    <location>
        <begin position="27"/>
        <end position="70"/>
    </location>
</feature>
<accession>A0A084WGT8</accession>
<evidence type="ECO:0000313" key="6">
    <source>
        <dbReference type="Proteomes" id="UP000030765"/>
    </source>
</evidence>
<dbReference type="PROSITE" id="PS50940">
    <property type="entry name" value="CHIT_BIND_II"/>
    <property type="match status" value="2"/>
</dbReference>
<keyword evidence="2" id="KW-0732">Signal</keyword>
<feature type="domain" description="Chitin-binding type-2" evidence="3">
    <location>
        <begin position="71"/>
        <end position="125"/>
    </location>
</feature>
<dbReference type="EMBL" id="KE525345">
    <property type="protein sequence ID" value="KFB49432.1"/>
    <property type="molecule type" value="Genomic_DNA"/>
</dbReference>
<reference evidence="5" key="2">
    <citation type="submission" date="2020-05" db="UniProtKB">
        <authorList>
            <consortium name="EnsemblMetazoa"/>
        </authorList>
    </citation>
    <scope>IDENTIFICATION</scope>
</reference>